<sequence length="293" mass="32717">MKNDLITRLTTVLAGTLELDGGAMFGVVPQSVWSKAYPPEPGTNRCTWAMRCLLIETGDGRKILVDTGIGEKDDERFRKHFNPSVPQVLASGLKEAMIRPEEITDVLFTHLHFDHVGGASYLDEKGKAHLTFPNATHWVSGKHWNWANTPNAREAASFLPSNLNPLKDSGKLRFLPDQDSDFEWLSGIRLRTVYGHTEAMQLPLIDLPDGRKLAYCADLIPSAAHLSLPWVMAFDVRPLSTLEEKKRLLRDALAGDWTLLLEHDAKVAGGRLAENDRGRLTLTDTFDSFNYKG</sequence>
<dbReference type="InterPro" id="IPR051013">
    <property type="entry name" value="MBL_superfamily_lactonases"/>
</dbReference>
<evidence type="ECO:0000313" key="7">
    <source>
        <dbReference type="Proteomes" id="UP000321907"/>
    </source>
</evidence>
<organism evidence="6 7">
    <name type="scientific">Neolewinella aurantiaca</name>
    <dbReference type="NCBI Taxonomy" id="2602767"/>
    <lineage>
        <taxon>Bacteria</taxon>
        <taxon>Pseudomonadati</taxon>
        <taxon>Bacteroidota</taxon>
        <taxon>Saprospiria</taxon>
        <taxon>Saprospirales</taxon>
        <taxon>Lewinellaceae</taxon>
        <taxon>Neolewinella</taxon>
    </lineage>
</organism>
<dbReference type="Pfam" id="PF00753">
    <property type="entry name" value="Lactamase_B"/>
    <property type="match status" value="1"/>
</dbReference>
<dbReference type="SMART" id="SM00849">
    <property type="entry name" value="Lactamase_B"/>
    <property type="match status" value="1"/>
</dbReference>
<keyword evidence="3 6" id="KW-0378">Hydrolase</keyword>
<dbReference type="EMBL" id="VOXD01000001">
    <property type="protein sequence ID" value="TXF91641.1"/>
    <property type="molecule type" value="Genomic_DNA"/>
</dbReference>
<dbReference type="GO" id="GO:0016787">
    <property type="term" value="F:hydrolase activity"/>
    <property type="evidence" value="ECO:0007669"/>
    <property type="project" value="UniProtKB-KW"/>
</dbReference>
<dbReference type="InterPro" id="IPR036866">
    <property type="entry name" value="RibonucZ/Hydroxyglut_hydro"/>
</dbReference>
<dbReference type="OrthoDB" id="9802897at2"/>
<evidence type="ECO:0000256" key="3">
    <source>
        <dbReference type="ARBA" id="ARBA00022801"/>
    </source>
</evidence>
<comment type="caution">
    <text evidence="6">The sequence shown here is derived from an EMBL/GenBank/DDBJ whole genome shotgun (WGS) entry which is preliminary data.</text>
</comment>
<dbReference type="RefSeq" id="WP_147928682.1">
    <property type="nucleotide sequence ID" value="NZ_VOXD01000001.1"/>
</dbReference>
<keyword evidence="4" id="KW-0862">Zinc</keyword>
<keyword evidence="2" id="KW-0479">Metal-binding</keyword>
<protein>
    <submittedName>
        <fullName evidence="6">MBL fold metallo-hydrolase</fullName>
    </submittedName>
</protein>
<accession>A0A5C7FXU9</accession>
<evidence type="ECO:0000256" key="2">
    <source>
        <dbReference type="ARBA" id="ARBA00022723"/>
    </source>
</evidence>
<evidence type="ECO:0000313" key="6">
    <source>
        <dbReference type="EMBL" id="TXF91641.1"/>
    </source>
</evidence>
<dbReference type="CDD" id="cd16281">
    <property type="entry name" value="metallo-hydrolase-like_MBL-fold"/>
    <property type="match status" value="1"/>
</dbReference>
<dbReference type="Gene3D" id="3.60.15.10">
    <property type="entry name" value="Ribonuclease Z/Hydroxyacylglutathione hydrolase-like"/>
    <property type="match status" value="1"/>
</dbReference>
<dbReference type="SUPFAM" id="SSF56281">
    <property type="entry name" value="Metallo-hydrolase/oxidoreductase"/>
    <property type="match status" value="1"/>
</dbReference>
<dbReference type="InterPro" id="IPR001279">
    <property type="entry name" value="Metallo-B-lactamas"/>
</dbReference>
<evidence type="ECO:0000259" key="5">
    <source>
        <dbReference type="SMART" id="SM00849"/>
    </source>
</evidence>
<feature type="domain" description="Metallo-beta-lactamase" evidence="5">
    <location>
        <begin position="49"/>
        <end position="263"/>
    </location>
</feature>
<dbReference type="PANTHER" id="PTHR42978:SF6">
    <property type="entry name" value="QUORUM-QUENCHING LACTONASE YTNP-RELATED"/>
    <property type="match status" value="1"/>
</dbReference>
<dbReference type="Proteomes" id="UP000321907">
    <property type="component" value="Unassembled WGS sequence"/>
</dbReference>
<name>A0A5C7FXU9_9BACT</name>
<evidence type="ECO:0000256" key="4">
    <source>
        <dbReference type="ARBA" id="ARBA00022833"/>
    </source>
</evidence>
<evidence type="ECO:0000256" key="1">
    <source>
        <dbReference type="ARBA" id="ARBA00007749"/>
    </source>
</evidence>
<gene>
    <name evidence="6" type="ORF">FUA23_00215</name>
</gene>
<dbReference type="PANTHER" id="PTHR42978">
    <property type="entry name" value="QUORUM-QUENCHING LACTONASE YTNP-RELATED-RELATED"/>
    <property type="match status" value="1"/>
</dbReference>
<dbReference type="AlphaFoldDB" id="A0A5C7FXU9"/>
<comment type="similarity">
    <text evidence="1">Belongs to the metallo-beta-lactamase superfamily.</text>
</comment>
<reference evidence="6 7" key="1">
    <citation type="submission" date="2019-08" db="EMBL/GenBank/DDBJ databases">
        <title>Lewinella sp. strain SSH13 Genome sequencing and assembly.</title>
        <authorList>
            <person name="Kim I."/>
        </authorList>
    </citation>
    <scope>NUCLEOTIDE SEQUENCE [LARGE SCALE GENOMIC DNA]</scope>
    <source>
        <strain evidence="6 7">SSH13</strain>
    </source>
</reference>
<proteinExistence type="inferred from homology"/>
<keyword evidence="7" id="KW-1185">Reference proteome</keyword>
<dbReference type="GO" id="GO:0046872">
    <property type="term" value="F:metal ion binding"/>
    <property type="evidence" value="ECO:0007669"/>
    <property type="project" value="UniProtKB-KW"/>
</dbReference>